<reference evidence="2" key="1">
    <citation type="submission" date="2021-02" db="EMBL/GenBank/DDBJ databases">
        <authorList>
            <person name="Nowell W R."/>
        </authorList>
    </citation>
    <scope>NUCLEOTIDE SEQUENCE</scope>
</reference>
<dbReference type="SMART" id="SM00368">
    <property type="entry name" value="LRR_RI"/>
    <property type="match status" value="6"/>
</dbReference>
<sequence length="849" mass="95045">MLSTEEINETITKPTLEGSDGASVREEDELEELPAAVITDENDEKTSADLTNLKQSNLPTNLKTSSTALRSDAKRVRINQPRESLSNSNNVVMKRDPVVESIIESRKLSLIDNSYTRLAQSSRPPQRSSTFDMRPPTRESESAKKERVVSSQSEKKVTLPVTIDYDVEGWDEGLTEEIEKDNISQSDKSCVQLYDEICKRLNICPCSIILRSLNTTKINLGNYGLGPRGCVPLVVGLIRNTTVISLNLSGNNIGSAGMSHIYQIITENAYIEEYDLSFNDLGTKGSRKVATAVSNCSQLKTLNVAGNGLTSNDIMLLLSKLEDLSYLRNLNISHNELDEEGGKFVANWLGENHLLAKFDASWCSIRLSAAKEMAKAIGENNRLESLDLSHNGFSNDTLGSITSSLSSNSALTELNLRGSHFVCRHEGTDKYKPDRLITGKDCQLYDMLVAAATNQSLKIFRLGEDHIDQRCLPIILEALSKVENITLEELDLTGIMTDYKLIEKCHLLFVNHPKLKVYVGPVRQTIEYFTNNLRNLIRAYSIENEINLPDIFSPSEDMTTTATSITYEQFLDGLRKAKIPFPIALINDIIKYLGQDSEEGSISISNNLMCNQNQVPKNLPLKKRRAYVIDTSTNNVNSTNGDRDENYSNHSPSSIKQSYPQEDPLQIHLPPMITTTTPPSSPHIELLRQQYAYLHASSPNAQHQNLYPPSNFEYLMAQKVLAQQFLDNYRTLVDQHQQNQPCNYTVVEDKHKRTDVTVDEHFRKSLGYNYDKLNGGFLTPDNSSSNSSPIDRTPAESIDEHFARSLGRFWPLSTPSNEDNASSLTESVVDDHFAKALGAKTWEKLKEKS</sequence>
<feature type="compositionally biased region" description="Polar residues" evidence="1">
    <location>
        <begin position="1"/>
        <end position="13"/>
    </location>
</feature>
<dbReference type="EMBL" id="CAJNOM010000404">
    <property type="protein sequence ID" value="CAF1418622.1"/>
    <property type="molecule type" value="Genomic_DNA"/>
</dbReference>
<evidence type="ECO:0000313" key="3">
    <source>
        <dbReference type="EMBL" id="CAF1418622.1"/>
    </source>
</evidence>
<protein>
    <submittedName>
        <fullName evidence="2">Uncharacterized protein</fullName>
    </submittedName>
</protein>
<dbReference type="AlphaFoldDB" id="A0A813ZAD2"/>
<dbReference type="Pfam" id="PF13516">
    <property type="entry name" value="LRR_6"/>
    <property type="match status" value="2"/>
</dbReference>
<organism evidence="2 5">
    <name type="scientific">Adineta steineri</name>
    <dbReference type="NCBI Taxonomy" id="433720"/>
    <lineage>
        <taxon>Eukaryota</taxon>
        <taxon>Metazoa</taxon>
        <taxon>Spiralia</taxon>
        <taxon>Gnathifera</taxon>
        <taxon>Rotifera</taxon>
        <taxon>Eurotatoria</taxon>
        <taxon>Bdelloidea</taxon>
        <taxon>Adinetida</taxon>
        <taxon>Adinetidae</taxon>
        <taxon>Adineta</taxon>
    </lineage>
</organism>
<keyword evidence="4" id="KW-1185">Reference proteome</keyword>
<gene>
    <name evidence="2" type="ORF">BJG266_LOCUS10198</name>
    <name evidence="3" type="ORF">QVE165_LOCUS38070</name>
</gene>
<comment type="caution">
    <text evidence="2">The sequence shown here is derived from an EMBL/GenBank/DDBJ whole genome shotgun (WGS) entry which is preliminary data.</text>
</comment>
<name>A0A813ZAD2_9BILA</name>
<feature type="compositionally biased region" description="Basic and acidic residues" evidence="1">
    <location>
        <begin position="135"/>
        <end position="151"/>
    </location>
</feature>
<evidence type="ECO:0000313" key="5">
    <source>
        <dbReference type="Proteomes" id="UP000663877"/>
    </source>
</evidence>
<dbReference type="PANTHER" id="PTHR24114:SF2">
    <property type="entry name" value="F-BOX DOMAIN-CONTAINING PROTEIN-RELATED"/>
    <property type="match status" value="1"/>
</dbReference>
<dbReference type="InterPro" id="IPR001611">
    <property type="entry name" value="Leu-rich_rpt"/>
</dbReference>
<feature type="region of interest" description="Disordered" evidence="1">
    <location>
        <begin position="116"/>
        <end position="151"/>
    </location>
</feature>
<dbReference type="Gene3D" id="3.80.10.10">
    <property type="entry name" value="Ribonuclease Inhibitor"/>
    <property type="match status" value="2"/>
</dbReference>
<dbReference type="Proteomes" id="UP000663832">
    <property type="component" value="Unassembled WGS sequence"/>
</dbReference>
<dbReference type="OrthoDB" id="120976at2759"/>
<dbReference type="SMART" id="SM00711">
    <property type="entry name" value="TDU"/>
    <property type="match status" value="3"/>
</dbReference>
<dbReference type="Proteomes" id="UP000663877">
    <property type="component" value="Unassembled WGS sequence"/>
</dbReference>
<proteinExistence type="predicted"/>
<dbReference type="PANTHER" id="PTHR24114">
    <property type="entry name" value="LEUCINE RICH REPEAT FAMILY PROTEIN"/>
    <property type="match status" value="1"/>
</dbReference>
<evidence type="ECO:0000256" key="1">
    <source>
        <dbReference type="SAM" id="MobiDB-lite"/>
    </source>
</evidence>
<feature type="compositionally biased region" description="Polar residues" evidence="1">
    <location>
        <begin position="116"/>
        <end position="131"/>
    </location>
</feature>
<dbReference type="InterPro" id="IPR006627">
    <property type="entry name" value="TDU_repeat"/>
</dbReference>
<dbReference type="EMBL" id="CAJNOI010000035">
    <property type="protein sequence ID" value="CAF0895697.1"/>
    <property type="molecule type" value="Genomic_DNA"/>
</dbReference>
<dbReference type="Pfam" id="PF00560">
    <property type="entry name" value="LRR_1"/>
    <property type="match status" value="1"/>
</dbReference>
<feature type="region of interest" description="Disordered" evidence="1">
    <location>
        <begin position="1"/>
        <end position="46"/>
    </location>
</feature>
<evidence type="ECO:0000313" key="2">
    <source>
        <dbReference type="EMBL" id="CAF0895697.1"/>
    </source>
</evidence>
<evidence type="ECO:0000313" key="4">
    <source>
        <dbReference type="Proteomes" id="UP000663832"/>
    </source>
</evidence>
<feature type="compositionally biased region" description="Polar residues" evidence="1">
    <location>
        <begin position="648"/>
        <end position="659"/>
    </location>
</feature>
<dbReference type="InterPro" id="IPR052394">
    <property type="entry name" value="LRR-containing"/>
</dbReference>
<feature type="region of interest" description="Disordered" evidence="1">
    <location>
        <begin position="632"/>
        <end position="659"/>
    </location>
</feature>
<accession>A0A813ZAD2</accession>
<dbReference type="InterPro" id="IPR032675">
    <property type="entry name" value="LRR_dom_sf"/>
</dbReference>
<dbReference type="SUPFAM" id="SSF52047">
    <property type="entry name" value="RNI-like"/>
    <property type="match status" value="1"/>
</dbReference>